<dbReference type="InterPro" id="IPR014710">
    <property type="entry name" value="RmlC-like_jellyroll"/>
</dbReference>
<dbReference type="InterPro" id="IPR020449">
    <property type="entry name" value="Tscrpt_reg_AraC-type_HTH"/>
</dbReference>
<dbReference type="InterPro" id="IPR018060">
    <property type="entry name" value="HTH_AraC"/>
</dbReference>
<dbReference type="SUPFAM" id="SSF51182">
    <property type="entry name" value="RmlC-like cupins"/>
    <property type="match status" value="1"/>
</dbReference>
<dbReference type="Pfam" id="PF02311">
    <property type="entry name" value="AraC_binding"/>
    <property type="match status" value="1"/>
</dbReference>
<dbReference type="OrthoDB" id="9778008at2"/>
<dbReference type="AlphaFoldDB" id="A0A2M8Z666"/>
<dbReference type="CDD" id="cd02208">
    <property type="entry name" value="cupin_RmlC-like"/>
    <property type="match status" value="1"/>
</dbReference>
<accession>A0A2M8Z666</accession>
<dbReference type="Proteomes" id="UP000231092">
    <property type="component" value="Unassembled WGS sequence"/>
</dbReference>
<keyword evidence="3" id="KW-0804">Transcription</keyword>
<proteinExistence type="predicted"/>
<feature type="domain" description="HTH araC/xylS-type" evidence="4">
    <location>
        <begin position="197"/>
        <end position="295"/>
    </location>
</feature>
<dbReference type="PANTHER" id="PTHR43280">
    <property type="entry name" value="ARAC-FAMILY TRANSCRIPTIONAL REGULATOR"/>
    <property type="match status" value="1"/>
</dbReference>
<dbReference type="PROSITE" id="PS01124">
    <property type="entry name" value="HTH_ARAC_FAMILY_2"/>
    <property type="match status" value="1"/>
</dbReference>
<evidence type="ECO:0000256" key="1">
    <source>
        <dbReference type="ARBA" id="ARBA00023015"/>
    </source>
</evidence>
<evidence type="ECO:0000256" key="3">
    <source>
        <dbReference type="ARBA" id="ARBA00023163"/>
    </source>
</evidence>
<dbReference type="Pfam" id="PF12833">
    <property type="entry name" value="HTH_18"/>
    <property type="match status" value="1"/>
</dbReference>
<dbReference type="GO" id="GO:0043565">
    <property type="term" value="F:sequence-specific DNA binding"/>
    <property type="evidence" value="ECO:0007669"/>
    <property type="project" value="InterPro"/>
</dbReference>
<dbReference type="InterPro" id="IPR009057">
    <property type="entry name" value="Homeodomain-like_sf"/>
</dbReference>
<dbReference type="Gene3D" id="2.60.120.10">
    <property type="entry name" value="Jelly Rolls"/>
    <property type="match status" value="1"/>
</dbReference>
<dbReference type="InterPro" id="IPR018062">
    <property type="entry name" value="HTH_AraC-typ_CS"/>
</dbReference>
<dbReference type="SUPFAM" id="SSF46689">
    <property type="entry name" value="Homeodomain-like"/>
    <property type="match status" value="2"/>
</dbReference>
<dbReference type="SMART" id="SM00342">
    <property type="entry name" value="HTH_ARAC"/>
    <property type="match status" value="1"/>
</dbReference>
<keyword evidence="2" id="KW-0238">DNA-binding</keyword>
<dbReference type="InterPro" id="IPR003313">
    <property type="entry name" value="AraC-bd"/>
</dbReference>
<comment type="caution">
    <text evidence="5">The sequence shown here is derived from an EMBL/GenBank/DDBJ whole genome shotgun (WGS) entry which is preliminary data.</text>
</comment>
<organism evidence="5 6">
    <name type="scientific">[Clostridium] celerecrescens 18A</name>
    <dbReference type="NCBI Taxonomy" id="1286362"/>
    <lineage>
        <taxon>Bacteria</taxon>
        <taxon>Bacillati</taxon>
        <taxon>Bacillota</taxon>
        <taxon>Clostridia</taxon>
        <taxon>Lachnospirales</taxon>
        <taxon>Lachnospiraceae</taxon>
        <taxon>Lacrimispora</taxon>
    </lineage>
</organism>
<protein>
    <submittedName>
        <fullName evidence="5">AraC-like protein</fullName>
    </submittedName>
</protein>
<dbReference type="PANTHER" id="PTHR43280:SF28">
    <property type="entry name" value="HTH-TYPE TRANSCRIPTIONAL ACTIVATOR RHAS"/>
    <property type="match status" value="1"/>
</dbReference>
<dbReference type="PRINTS" id="PR00032">
    <property type="entry name" value="HTHARAC"/>
</dbReference>
<dbReference type="RefSeq" id="WP_100305378.1">
    <property type="nucleotide sequence ID" value="NZ_PGET01000001.1"/>
</dbReference>
<dbReference type="GO" id="GO:0003700">
    <property type="term" value="F:DNA-binding transcription factor activity"/>
    <property type="evidence" value="ECO:0007669"/>
    <property type="project" value="InterPro"/>
</dbReference>
<evidence type="ECO:0000313" key="6">
    <source>
        <dbReference type="Proteomes" id="UP000231092"/>
    </source>
</evidence>
<keyword evidence="1" id="KW-0805">Transcription regulation</keyword>
<dbReference type="EMBL" id="PGET01000001">
    <property type="protein sequence ID" value="PJJ28930.1"/>
    <property type="molecule type" value="Genomic_DNA"/>
</dbReference>
<sequence>MQIIVDNQQKELKMHGSKEYPILISKEVLSRYDKGYFLDHWHPELEFTYIIEGEILYTINGFEHLLKKGQGIFCNQNMMHSGKMHNRQDCEYLSITFLPKLIYGFELSRIKTKYIDEIVKNPSLTHLLLLDNDQDAKNILQNLSEVYTLYLNNKEINELKLLTYLSTIWMNLYDCFEKSKSEFTVCAYNEKDLNRLKKILEYIQNNYGRKLSLEEIADSINICTNECCRFFKKHMNSTISTYILSYRIEKSLYLLDNTDLSITDLAHNIGFSSASYYTQIFRKQMGFTPIQYRNRKNNQL</sequence>
<evidence type="ECO:0000256" key="2">
    <source>
        <dbReference type="ARBA" id="ARBA00023125"/>
    </source>
</evidence>
<evidence type="ECO:0000259" key="4">
    <source>
        <dbReference type="PROSITE" id="PS01124"/>
    </source>
</evidence>
<dbReference type="PROSITE" id="PS00041">
    <property type="entry name" value="HTH_ARAC_FAMILY_1"/>
    <property type="match status" value="1"/>
</dbReference>
<name>A0A2M8Z666_9FIRM</name>
<dbReference type="Gene3D" id="1.10.10.60">
    <property type="entry name" value="Homeodomain-like"/>
    <property type="match status" value="2"/>
</dbReference>
<reference evidence="5 6" key="1">
    <citation type="submission" date="2017-11" db="EMBL/GenBank/DDBJ databases">
        <title>Understudied soil microbes with underappreciated capabilities: Untangling the Clostridium saccharolyticum group.</title>
        <authorList>
            <person name="Leschine S."/>
        </authorList>
    </citation>
    <scope>NUCLEOTIDE SEQUENCE [LARGE SCALE GENOMIC DNA]</scope>
    <source>
        <strain evidence="5 6">18A</strain>
    </source>
</reference>
<gene>
    <name evidence="5" type="ORF">H171_2452</name>
</gene>
<evidence type="ECO:0000313" key="5">
    <source>
        <dbReference type="EMBL" id="PJJ28930.1"/>
    </source>
</evidence>
<dbReference type="InterPro" id="IPR011051">
    <property type="entry name" value="RmlC_Cupin_sf"/>
</dbReference>